<keyword evidence="2" id="KW-0813">Transport</keyword>
<sequence>MSMIIGLLAFVAFLMVVFEEVIHINKAKSTLFIGTLCWILAYLFPMHGSGPEQVSEQLNENLLEIATLWLFLMSAMTFVAYLNSKGFVSSLVQRILPNQLHERTLMVFLGGFAFVFSSFADNVTATLVSLAVITSLKIHVRKRLKYATLVVFAVNSGGVSLITGDVTTLMIFLAGKVSIPNLLLLIAPSLCGVVVLAAMMSVRMRGRIVFSGEHQPLESNDIVISGVFLATIFATLFLNAFFQIPPVLTFLFGLSCMFLVAQYLMRKKTNRNILNYIREIEFETLLFFLGVLLIVGMLKEIGTLNYLTGMYEVMAPQYANYLLGLSSALIDNVPLTAAVLKADVEMDLASWLSMTYATGVGGSMLIIGSAAGIIAMSKVKELNFISYLSMFGYLLVAYSVGYWLTFVLAHQVL</sequence>
<keyword evidence="5 11" id="KW-1133">Transmembrane helix</keyword>
<dbReference type="Proteomes" id="UP001595840">
    <property type="component" value="Unassembled WGS sequence"/>
</dbReference>
<feature type="transmembrane region" description="Helical" evidence="11">
    <location>
        <begin position="179"/>
        <end position="202"/>
    </location>
</feature>
<evidence type="ECO:0000256" key="6">
    <source>
        <dbReference type="ARBA" id="ARBA00023053"/>
    </source>
</evidence>
<evidence type="ECO:0000256" key="8">
    <source>
        <dbReference type="ARBA" id="ARBA00023136"/>
    </source>
</evidence>
<evidence type="ECO:0000256" key="1">
    <source>
        <dbReference type="ARBA" id="ARBA00004141"/>
    </source>
</evidence>
<dbReference type="Pfam" id="PF03600">
    <property type="entry name" value="CitMHS"/>
    <property type="match status" value="1"/>
</dbReference>
<gene>
    <name evidence="13" type="primary">nhaD</name>
    <name evidence="13" type="ORF">ACFOX3_01055</name>
</gene>
<feature type="transmembrane region" description="Helical" evidence="11">
    <location>
        <begin position="318"/>
        <end position="340"/>
    </location>
</feature>
<feature type="transmembrane region" description="Helical" evidence="11">
    <location>
        <begin position="146"/>
        <end position="173"/>
    </location>
</feature>
<evidence type="ECO:0000313" key="14">
    <source>
        <dbReference type="Proteomes" id="UP001595840"/>
    </source>
</evidence>
<evidence type="ECO:0000256" key="9">
    <source>
        <dbReference type="ARBA" id="ARBA00023201"/>
    </source>
</evidence>
<dbReference type="PANTHER" id="PTHR43269:SF2">
    <property type="entry name" value="SODIUM_PROTON ANTIPORTER 1-RELATED"/>
    <property type="match status" value="1"/>
</dbReference>
<dbReference type="InterPro" id="IPR045016">
    <property type="entry name" value="NhaD-like"/>
</dbReference>
<evidence type="ECO:0000313" key="13">
    <source>
        <dbReference type="EMBL" id="MFC4360865.1"/>
    </source>
</evidence>
<feature type="transmembrane region" description="Helical" evidence="11">
    <location>
        <begin position="387"/>
        <end position="409"/>
    </location>
</feature>
<feature type="transmembrane region" description="Helical" evidence="11">
    <location>
        <begin position="28"/>
        <end position="44"/>
    </location>
</feature>
<evidence type="ECO:0000256" key="5">
    <source>
        <dbReference type="ARBA" id="ARBA00022989"/>
    </source>
</evidence>
<keyword evidence="4 11" id="KW-0812">Transmembrane</keyword>
<evidence type="ECO:0000256" key="3">
    <source>
        <dbReference type="ARBA" id="ARBA00022449"/>
    </source>
</evidence>
<keyword evidence="6" id="KW-0915">Sodium</keyword>
<comment type="similarity">
    <text evidence="10">Belongs to the NhaD Na(+)/H(+) (TC 2.A.62) antiporter family.</text>
</comment>
<comment type="caution">
    <text evidence="13">The sequence shown here is derived from an EMBL/GenBank/DDBJ whole genome shotgun (WGS) entry which is preliminary data.</text>
</comment>
<dbReference type="NCBIfam" id="NF038006">
    <property type="entry name" value="NhaD_1"/>
    <property type="match status" value="2"/>
</dbReference>
<comment type="subcellular location">
    <subcellularLocation>
        <location evidence="1">Membrane</location>
        <topology evidence="1">Multi-pass membrane protein</topology>
    </subcellularLocation>
</comment>
<keyword evidence="8 11" id="KW-0472">Membrane</keyword>
<evidence type="ECO:0000256" key="11">
    <source>
        <dbReference type="SAM" id="Phobius"/>
    </source>
</evidence>
<evidence type="ECO:0000256" key="2">
    <source>
        <dbReference type="ARBA" id="ARBA00022448"/>
    </source>
</evidence>
<accession>A0ABV8V0J9</accession>
<dbReference type="RefSeq" id="WP_290264793.1">
    <property type="nucleotide sequence ID" value="NZ_JAUFQG010000006.1"/>
</dbReference>
<evidence type="ECO:0000256" key="10">
    <source>
        <dbReference type="ARBA" id="ARBA00025753"/>
    </source>
</evidence>
<keyword evidence="7" id="KW-0406">Ion transport</keyword>
<evidence type="ECO:0000256" key="7">
    <source>
        <dbReference type="ARBA" id="ARBA00023065"/>
    </source>
</evidence>
<feature type="transmembrane region" description="Helical" evidence="11">
    <location>
        <begin position="352"/>
        <end position="375"/>
    </location>
</feature>
<dbReference type="InterPro" id="IPR004680">
    <property type="entry name" value="Cit_transptr-like_dom"/>
</dbReference>
<evidence type="ECO:0000259" key="12">
    <source>
        <dbReference type="Pfam" id="PF03600"/>
    </source>
</evidence>
<feature type="transmembrane region" description="Helical" evidence="11">
    <location>
        <begin position="222"/>
        <end position="241"/>
    </location>
</feature>
<proteinExistence type="inferred from homology"/>
<dbReference type="EMBL" id="JBHSCX010000001">
    <property type="protein sequence ID" value="MFC4360865.1"/>
    <property type="molecule type" value="Genomic_DNA"/>
</dbReference>
<keyword evidence="14" id="KW-1185">Reference proteome</keyword>
<feature type="transmembrane region" description="Helical" evidence="11">
    <location>
        <begin position="65"/>
        <end position="84"/>
    </location>
</feature>
<protein>
    <submittedName>
        <fullName evidence="13">Sodium:proton antiporter NhaD</fullName>
    </submittedName>
</protein>
<evidence type="ECO:0000256" key="4">
    <source>
        <dbReference type="ARBA" id="ARBA00022692"/>
    </source>
</evidence>
<feature type="transmembrane region" description="Helical" evidence="11">
    <location>
        <begin position="247"/>
        <end position="265"/>
    </location>
</feature>
<feature type="domain" description="Citrate transporter-like" evidence="12">
    <location>
        <begin position="14"/>
        <end position="357"/>
    </location>
</feature>
<reference evidence="14" key="1">
    <citation type="journal article" date="2019" name="Int. J. Syst. Evol. Microbiol.">
        <title>The Global Catalogue of Microorganisms (GCM) 10K type strain sequencing project: providing services to taxonomists for standard genome sequencing and annotation.</title>
        <authorList>
            <consortium name="The Broad Institute Genomics Platform"/>
            <consortium name="The Broad Institute Genome Sequencing Center for Infectious Disease"/>
            <person name="Wu L."/>
            <person name="Ma J."/>
        </authorList>
    </citation>
    <scope>NUCLEOTIDE SEQUENCE [LARGE SCALE GENOMIC DNA]</scope>
    <source>
        <strain evidence="14">CECT 8570</strain>
    </source>
</reference>
<dbReference type="PANTHER" id="PTHR43269">
    <property type="entry name" value="SODIUM/PROTON ANTIPORTER 1-RELATED"/>
    <property type="match status" value="1"/>
</dbReference>
<keyword evidence="9" id="KW-0739">Sodium transport</keyword>
<keyword evidence="3" id="KW-0050">Antiport</keyword>
<feature type="transmembrane region" description="Helical" evidence="11">
    <location>
        <begin position="285"/>
        <end position="306"/>
    </location>
</feature>
<organism evidence="13 14">
    <name type="scientific">Simiduia curdlanivorans</name>
    <dbReference type="NCBI Taxonomy" id="1492769"/>
    <lineage>
        <taxon>Bacteria</taxon>
        <taxon>Pseudomonadati</taxon>
        <taxon>Pseudomonadota</taxon>
        <taxon>Gammaproteobacteria</taxon>
        <taxon>Cellvibrionales</taxon>
        <taxon>Cellvibrionaceae</taxon>
        <taxon>Simiduia</taxon>
    </lineage>
</organism>
<name>A0ABV8V0J9_9GAMM</name>
<feature type="transmembrane region" description="Helical" evidence="11">
    <location>
        <begin position="104"/>
        <end position="134"/>
    </location>
</feature>